<dbReference type="InterPro" id="IPR044450">
    <property type="entry name" value="AtDRB-like_DSRM_1"/>
</dbReference>
<feature type="domain" description="DRBM" evidence="4">
    <location>
        <begin position="1"/>
        <end position="70"/>
    </location>
</feature>
<evidence type="ECO:0000256" key="1">
    <source>
        <dbReference type="ARBA" id="ARBA00022737"/>
    </source>
</evidence>
<reference evidence="5" key="1">
    <citation type="submission" date="2023-02" db="EMBL/GenBank/DDBJ databases">
        <title>Genome of toxic invasive species Heracleum sosnowskyi carries increased number of genes despite the absence of recent whole-genome duplications.</title>
        <authorList>
            <person name="Schelkunov M."/>
            <person name="Shtratnikova V."/>
            <person name="Makarenko M."/>
            <person name="Klepikova A."/>
            <person name="Omelchenko D."/>
            <person name="Novikova G."/>
            <person name="Obukhova E."/>
            <person name="Bogdanov V."/>
            <person name="Penin A."/>
            <person name="Logacheva M."/>
        </authorList>
    </citation>
    <scope>NUCLEOTIDE SEQUENCE</scope>
    <source>
        <strain evidence="5">Hsosn_3</strain>
        <tissue evidence="5">Leaf</tissue>
    </source>
</reference>
<dbReference type="CDD" id="cd19907">
    <property type="entry name" value="DSRM_AtDRB-like_rpt1"/>
    <property type="match status" value="1"/>
</dbReference>
<keyword evidence="2 3" id="KW-0694">RNA-binding</keyword>
<feature type="domain" description="DRBM" evidence="4">
    <location>
        <begin position="87"/>
        <end position="155"/>
    </location>
</feature>
<evidence type="ECO:0000256" key="2">
    <source>
        <dbReference type="ARBA" id="ARBA00022884"/>
    </source>
</evidence>
<dbReference type="Pfam" id="PF00035">
    <property type="entry name" value="dsrm"/>
    <property type="match status" value="2"/>
</dbReference>
<dbReference type="CDD" id="cd19908">
    <property type="entry name" value="DSRM_AtDRB-like_rpt2"/>
    <property type="match status" value="1"/>
</dbReference>
<evidence type="ECO:0000256" key="3">
    <source>
        <dbReference type="PROSITE-ProRule" id="PRU00266"/>
    </source>
</evidence>
<evidence type="ECO:0000259" key="4">
    <source>
        <dbReference type="PROSITE" id="PS50137"/>
    </source>
</evidence>
<dbReference type="PANTHER" id="PTHR46031:SF26">
    <property type="entry name" value="DOUBLE-STRANDED RNA-BINDING PROTEIN 2"/>
    <property type="match status" value="1"/>
</dbReference>
<sequence>MYKNQLQELAQRSCFNLPSYTSIREGPDHAPRFKAIVNFNGETFDSPHHCSTLRQAEHAAAEVALNSLSTRGPSQSLAARILDETGVYKNLLQEIAQRVGAPLPQYRTFRSGMGHQPVFTGIVELADIMFHGEPAKNKKQAEKSAALAAWSSLKQLAKQDATLSSESENSDEQEQIRIARALLNYRLKEKMGTTSSTGAPVPFQKKFPVLYPRATSPHPPSSITTSRILSLIGQKTIPQNRSASLKSVDFHSQQVQRQLPEVHSSHSQIFPSAGAAPYVPYRQFRTPYHGIAQPVIMRTAVPAYASPPLPPPSVHHPPHMIQPRGMQIAPPVHIRQSVVAFSAPPVRTEDPRIVAARSVPTNSKSSVEEIGRVAENRLKESDVMKNLERLEI</sequence>
<keyword evidence="6" id="KW-1185">Reference proteome</keyword>
<dbReference type="SUPFAM" id="SSF54768">
    <property type="entry name" value="dsRNA-binding domain-like"/>
    <property type="match status" value="2"/>
</dbReference>
<dbReference type="Proteomes" id="UP001237642">
    <property type="component" value="Unassembled WGS sequence"/>
</dbReference>
<dbReference type="GO" id="GO:0003725">
    <property type="term" value="F:double-stranded RNA binding"/>
    <property type="evidence" value="ECO:0007669"/>
    <property type="project" value="InterPro"/>
</dbReference>
<dbReference type="FunFam" id="3.30.160.20:FF:000036">
    <property type="entry name" value="Double-stranded RNA-binding protein 2"/>
    <property type="match status" value="2"/>
</dbReference>
<gene>
    <name evidence="5" type="ORF">POM88_008295</name>
</gene>
<evidence type="ECO:0000313" key="6">
    <source>
        <dbReference type="Proteomes" id="UP001237642"/>
    </source>
</evidence>
<dbReference type="InterPro" id="IPR044451">
    <property type="entry name" value="AtDRB-like_DSRM_2"/>
</dbReference>
<accession>A0AAD8N740</accession>
<comment type="caution">
    <text evidence="5">The sequence shown here is derived from an EMBL/GenBank/DDBJ whole genome shotgun (WGS) entry which is preliminary data.</text>
</comment>
<name>A0AAD8N740_9APIA</name>
<dbReference type="PROSITE" id="PS50137">
    <property type="entry name" value="DS_RBD"/>
    <property type="match status" value="2"/>
</dbReference>
<evidence type="ECO:0000313" key="5">
    <source>
        <dbReference type="EMBL" id="KAK1398432.1"/>
    </source>
</evidence>
<reference evidence="5" key="2">
    <citation type="submission" date="2023-05" db="EMBL/GenBank/DDBJ databases">
        <authorList>
            <person name="Schelkunov M.I."/>
        </authorList>
    </citation>
    <scope>NUCLEOTIDE SEQUENCE</scope>
    <source>
        <strain evidence="5">Hsosn_3</strain>
        <tissue evidence="5">Leaf</tissue>
    </source>
</reference>
<dbReference type="SMART" id="SM00358">
    <property type="entry name" value="DSRM"/>
    <property type="match status" value="2"/>
</dbReference>
<keyword evidence="1" id="KW-0677">Repeat</keyword>
<dbReference type="AlphaFoldDB" id="A0AAD8N740"/>
<dbReference type="Gene3D" id="3.30.160.20">
    <property type="match status" value="2"/>
</dbReference>
<dbReference type="InterPro" id="IPR014720">
    <property type="entry name" value="dsRBD_dom"/>
</dbReference>
<protein>
    <submittedName>
        <fullName evidence="5">Double-stranded RNA-binding protein 2</fullName>
    </submittedName>
</protein>
<dbReference type="EMBL" id="JAUIZM010000002">
    <property type="protein sequence ID" value="KAK1398432.1"/>
    <property type="molecule type" value="Genomic_DNA"/>
</dbReference>
<proteinExistence type="predicted"/>
<organism evidence="5 6">
    <name type="scientific">Heracleum sosnowskyi</name>
    <dbReference type="NCBI Taxonomy" id="360622"/>
    <lineage>
        <taxon>Eukaryota</taxon>
        <taxon>Viridiplantae</taxon>
        <taxon>Streptophyta</taxon>
        <taxon>Embryophyta</taxon>
        <taxon>Tracheophyta</taxon>
        <taxon>Spermatophyta</taxon>
        <taxon>Magnoliopsida</taxon>
        <taxon>eudicotyledons</taxon>
        <taxon>Gunneridae</taxon>
        <taxon>Pentapetalae</taxon>
        <taxon>asterids</taxon>
        <taxon>campanulids</taxon>
        <taxon>Apiales</taxon>
        <taxon>Apiaceae</taxon>
        <taxon>Apioideae</taxon>
        <taxon>apioid superclade</taxon>
        <taxon>Tordylieae</taxon>
        <taxon>Tordyliinae</taxon>
        <taxon>Heracleum</taxon>
    </lineage>
</organism>
<dbReference type="PANTHER" id="PTHR46031">
    <property type="match status" value="1"/>
</dbReference>